<evidence type="ECO:0000256" key="1">
    <source>
        <dbReference type="ARBA" id="ARBA00022801"/>
    </source>
</evidence>
<dbReference type="Proteomes" id="UP000286907">
    <property type="component" value="Chromosome"/>
</dbReference>
<dbReference type="SUPFAM" id="SSF56281">
    <property type="entry name" value="Metallo-hydrolase/oxidoreductase"/>
    <property type="match status" value="1"/>
</dbReference>
<reference evidence="5 6" key="1">
    <citation type="journal article" date="2019" name="Syst. Appl. Microbiol.">
        <title>Oenococcus sicerae sp. nov., isolated from French cider.</title>
        <authorList>
            <person name="Cousin F.J."/>
            <person name="Le Guellec R."/>
            <person name="Chagnot C."/>
            <person name="Goux D."/>
            <person name="Dalmasso M."/>
            <person name="Laplace J.M."/>
            <person name="Cretenet M."/>
        </authorList>
    </citation>
    <scope>NUCLEOTIDE SEQUENCE [LARGE SCALE GENOMIC DNA]</scope>
    <source>
        <strain evidence="5 6">UCMA 15228</strain>
    </source>
</reference>
<dbReference type="Gene3D" id="3.60.15.10">
    <property type="entry name" value="Ribonuclease Z/Hydroxyacylglutathione hydrolase-like"/>
    <property type="match status" value="1"/>
</dbReference>
<sequence>MKITYFGHSAFRIVSGKSAILVDPFLTGNKHTKVDPNDLKADYILLTHVHGDHVGDGFDIARRTHATIVTQTDFAEYINHSLPEAHDCHAEGINFGGTFYADDFSVKLFPAWHTDASVVDGRLMPLGVASGMAITVENKLIYDTGDTCLFSDLKLVARKRPVDLALICIGGHFTMDADDALVAADFLQAKRVIPTHYNTNPSIQADPQKFIDQLATGVGFLPTVDQEFVF</sequence>
<dbReference type="GO" id="GO:0016787">
    <property type="term" value="F:hydrolase activity"/>
    <property type="evidence" value="ECO:0007669"/>
    <property type="project" value="UniProtKB-UniRule"/>
</dbReference>
<keyword evidence="6" id="KW-1185">Reference proteome</keyword>
<dbReference type="EMBL" id="CP029684">
    <property type="protein sequence ID" value="QAS69149.1"/>
    <property type="molecule type" value="Genomic_DNA"/>
</dbReference>
<dbReference type="PANTHER" id="PTHR43546">
    <property type="entry name" value="UPF0173 METAL-DEPENDENT HYDROLASE MJ1163-RELATED"/>
    <property type="match status" value="1"/>
</dbReference>
<protein>
    <recommendedName>
        <fullName evidence="2">UPF0173 metal-dependent hydrolase DLJ48_00715</fullName>
    </recommendedName>
</protein>
<gene>
    <name evidence="5" type="ORF">DLJ48_00715</name>
    <name evidence="4" type="ORF">EVC35_07730</name>
</gene>
<dbReference type="PANTHER" id="PTHR43546:SF3">
    <property type="entry name" value="UPF0173 METAL-DEPENDENT HYDROLASE MJ1163"/>
    <property type="match status" value="1"/>
</dbReference>
<dbReference type="AlphaFoldDB" id="A0AAJ1RAQ4"/>
<evidence type="ECO:0000313" key="6">
    <source>
        <dbReference type="Proteomes" id="UP000286907"/>
    </source>
</evidence>
<dbReference type="Proteomes" id="UP001167919">
    <property type="component" value="Unassembled WGS sequence"/>
</dbReference>
<organism evidence="4 7">
    <name type="scientific">Oenococcus sicerae</name>
    <dbReference type="NCBI Taxonomy" id="2203724"/>
    <lineage>
        <taxon>Bacteria</taxon>
        <taxon>Bacillati</taxon>
        <taxon>Bacillota</taxon>
        <taxon>Bacilli</taxon>
        <taxon>Lactobacillales</taxon>
        <taxon>Lactobacillaceae</taxon>
        <taxon>Oenococcus</taxon>
    </lineage>
</organism>
<feature type="domain" description="Metallo-beta-lactamase" evidence="3">
    <location>
        <begin position="7"/>
        <end position="196"/>
    </location>
</feature>
<accession>A0AAJ1RAQ4</accession>
<evidence type="ECO:0000256" key="2">
    <source>
        <dbReference type="HAMAP-Rule" id="MF_00457"/>
    </source>
</evidence>
<name>A0AAJ1RAQ4_9LACO</name>
<dbReference type="RefSeq" id="WP_128685009.1">
    <property type="nucleotide sequence ID" value="NZ_CP029684.2"/>
</dbReference>
<evidence type="ECO:0000259" key="3">
    <source>
        <dbReference type="SMART" id="SM00849"/>
    </source>
</evidence>
<dbReference type="InterPro" id="IPR022877">
    <property type="entry name" value="UPF0173"/>
</dbReference>
<keyword evidence="1 2" id="KW-0378">Hydrolase</keyword>
<dbReference type="InterPro" id="IPR036866">
    <property type="entry name" value="RibonucZ/Hydroxyglut_hydro"/>
</dbReference>
<dbReference type="InterPro" id="IPR001279">
    <property type="entry name" value="Metallo-B-lactamas"/>
</dbReference>
<reference evidence="5" key="3">
    <citation type="submission" date="2020-01" db="EMBL/GenBank/DDBJ databases">
        <authorList>
            <person name="Cousin F.J."/>
            <person name="Le Guellec R."/>
            <person name="Cretenet M."/>
        </authorList>
    </citation>
    <scope>NUCLEOTIDE SEQUENCE</scope>
    <source>
        <strain evidence="5">UCMA 15228</strain>
    </source>
</reference>
<dbReference type="HAMAP" id="MF_00457">
    <property type="entry name" value="UPF0173"/>
    <property type="match status" value="1"/>
</dbReference>
<dbReference type="NCBIfam" id="NF001911">
    <property type="entry name" value="PRK00685.1"/>
    <property type="match status" value="1"/>
</dbReference>
<reference evidence="4" key="2">
    <citation type="submission" date="2019-01" db="EMBL/GenBank/DDBJ databases">
        <title>Oenococcus sicerae UCMA17102.</title>
        <authorList>
            <person name="Cousin F.J."/>
            <person name="Le Guellec R."/>
            <person name="Cretenet M."/>
        </authorList>
    </citation>
    <scope>NUCLEOTIDE SEQUENCE</scope>
    <source>
        <strain evidence="4">UCMA17102</strain>
    </source>
</reference>
<evidence type="ECO:0000313" key="7">
    <source>
        <dbReference type="Proteomes" id="UP001167919"/>
    </source>
</evidence>
<dbReference type="Pfam" id="PF13483">
    <property type="entry name" value="Lactamase_B_3"/>
    <property type="match status" value="1"/>
</dbReference>
<dbReference type="SMART" id="SM00849">
    <property type="entry name" value="Lactamase_B"/>
    <property type="match status" value="1"/>
</dbReference>
<proteinExistence type="inferred from homology"/>
<dbReference type="InterPro" id="IPR050114">
    <property type="entry name" value="UPF0173_UPF0282_UlaG_hydrolase"/>
</dbReference>
<evidence type="ECO:0000313" key="5">
    <source>
        <dbReference type="EMBL" id="QAS69149.1"/>
    </source>
</evidence>
<evidence type="ECO:0000313" key="4">
    <source>
        <dbReference type="EMBL" id="MDN6900871.1"/>
    </source>
</evidence>
<dbReference type="EMBL" id="SDWY01000004">
    <property type="protein sequence ID" value="MDN6900871.1"/>
    <property type="molecule type" value="Genomic_DNA"/>
</dbReference>
<comment type="similarity">
    <text evidence="2">Belongs to the UPF0173 family.</text>
</comment>